<dbReference type="InterPro" id="IPR001977">
    <property type="entry name" value="Depp_CoAkinase"/>
</dbReference>
<evidence type="ECO:0000256" key="2">
    <source>
        <dbReference type="ARBA" id="ARBA00022840"/>
    </source>
</evidence>
<dbReference type="GO" id="GO:0005524">
    <property type="term" value="F:ATP binding"/>
    <property type="evidence" value="ECO:0007669"/>
    <property type="project" value="UniProtKB-KW"/>
</dbReference>
<feature type="non-terminal residue" evidence="3">
    <location>
        <position position="1"/>
    </location>
</feature>
<dbReference type="GO" id="GO:0004140">
    <property type="term" value="F:dephospho-CoA kinase activity"/>
    <property type="evidence" value="ECO:0007669"/>
    <property type="project" value="InterPro"/>
</dbReference>
<evidence type="ECO:0000313" key="3">
    <source>
        <dbReference type="EMBL" id="SVC43723.1"/>
    </source>
</evidence>
<keyword evidence="2" id="KW-0067">ATP-binding</keyword>
<proteinExistence type="inferred from homology"/>
<dbReference type="PANTHER" id="PTHR10695:SF46">
    <property type="entry name" value="BIFUNCTIONAL COENZYME A SYNTHASE-RELATED"/>
    <property type="match status" value="1"/>
</dbReference>
<dbReference type="PANTHER" id="PTHR10695">
    <property type="entry name" value="DEPHOSPHO-COA KINASE-RELATED"/>
    <property type="match status" value="1"/>
</dbReference>
<dbReference type="SUPFAM" id="SSF52540">
    <property type="entry name" value="P-loop containing nucleoside triphosphate hydrolases"/>
    <property type="match status" value="1"/>
</dbReference>
<dbReference type="NCBIfam" id="TIGR00152">
    <property type="entry name" value="dephospho-CoA kinase"/>
    <property type="match status" value="1"/>
</dbReference>
<protein>
    <recommendedName>
        <fullName evidence="4">Dephospho-CoA kinase</fullName>
    </recommendedName>
</protein>
<dbReference type="AlphaFoldDB" id="A0A382M484"/>
<dbReference type="Gene3D" id="3.40.50.300">
    <property type="entry name" value="P-loop containing nucleotide triphosphate hydrolases"/>
    <property type="match status" value="1"/>
</dbReference>
<gene>
    <name evidence="3" type="ORF">METZ01_LOCUS296577</name>
</gene>
<reference evidence="3" key="1">
    <citation type="submission" date="2018-05" db="EMBL/GenBank/DDBJ databases">
        <authorList>
            <person name="Lanie J.A."/>
            <person name="Ng W.-L."/>
            <person name="Kazmierczak K.M."/>
            <person name="Andrzejewski T.M."/>
            <person name="Davidsen T.M."/>
            <person name="Wayne K.J."/>
            <person name="Tettelin H."/>
            <person name="Glass J.I."/>
            <person name="Rusch D."/>
            <person name="Podicherti R."/>
            <person name="Tsui H.-C.T."/>
            <person name="Winkler M.E."/>
        </authorList>
    </citation>
    <scope>NUCLEOTIDE SEQUENCE</scope>
</reference>
<evidence type="ECO:0000256" key="1">
    <source>
        <dbReference type="ARBA" id="ARBA00022741"/>
    </source>
</evidence>
<keyword evidence="1" id="KW-0547">Nucleotide-binding</keyword>
<organism evidence="3">
    <name type="scientific">marine metagenome</name>
    <dbReference type="NCBI Taxonomy" id="408172"/>
    <lineage>
        <taxon>unclassified sequences</taxon>
        <taxon>metagenomes</taxon>
        <taxon>ecological metagenomes</taxon>
    </lineage>
</organism>
<sequence>VSLLVGLTGGIGSGKSLAASFFKELGAHIIDADQLSRDLVHPGQTALKEIVNYFGKNILDPTGNLDRRKLAKIVFQDPGKKSILEGILHPKIFKKEQEVFIEICTKDPFAIVIIDAALLIESGNYKHVNKVIVVRSSEESQIQRILSRNAVSFDEAVARIKNQMSLEEKYKYADFILDNNMQQEDLLQKVQELYPKLLSISEKLDN</sequence>
<accession>A0A382M484</accession>
<dbReference type="GO" id="GO:0015937">
    <property type="term" value="P:coenzyme A biosynthetic process"/>
    <property type="evidence" value="ECO:0007669"/>
    <property type="project" value="InterPro"/>
</dbReference>
<dbReference type="Pfam" id="PF01121">
    <property type="entry name" value="CoaE"/>
    <property type="match status" value="1"/>
</dbReference>
<dbReference type="InterPro" id="IPR027417">
    <property type="entry name" value="P-loop_NTPase"/>
</dbReference>
<name>A0A382M484_9ZZZZ</name>
<dbReference type="CDD" id="cd02022">
    <property type="entry name" value="DPCK"/>
    <property type="match status" value="1"/>
</dbReference>
<evidence type="ECO:0008006" key="4">
    <source>
        <dbReference type="Google" id="ProtNLM"/>
    </source>
</evidence>
<dbReference type="PROSITE" id="PS51219">
    <property type="entry name" value="DPCK"/>
    <property type="match status" value="1"/>
</dbReference>
<dbReference type="EMBL" id="UINC01091166">
    <property type="protein sequence ID" value="SVC43723.1"/>
    <property type="molecule type" value="Genomic_DNA"/>
</dbReference>
<dbReference type="HAMAP" id="MF_00376">
    <property type="entry name" value="Dephospho_CoA_kinase"/>
    <property type="match status" value="1"/>
</dbReference>